<dbReference type="Proteomes" id="UP000186914">
    <property type="component" value="Unassembled WGS sequence"/>
</dbReference>
<dbReference type="Pfam" id="PF19728">
    <property type="entry name" value="DUF6220"/>
    <property type="match status" value="1"/>
</dbReference>
<evidence type="ECO:0000313" key="2">
    <source>
        <dbReference type="EMBL" id="SIQ82306.1"/>
    </source>
</evidence>
<keyword evidence="1" id="KW-0812">Transmembrane</keyword>
<gene>
    <name evidence="2" type="ORF">SAMN05421858_0518</name>
</gene>
<keyword evidence="3" id="KW-1185">Reference proteome</keyword>
<evidence type="ECO:0000256" key="1">
    <source>
        <dbReference type="SAM" id="Phobius"/>
    </source>
</evidence>
<dbReference type="AlphaFoldDB" id="A0A1N6VXF1"/>
<sequence length="182" mass="20608">MFVWFGVGFLWIVIDKSEIASLPSWGNMFTKIFFHISANPLYVAYSERVEKTTESESTTTRVRWARYCYLGTAVLLTLAVLIQIYIAGMAVFIDPARWSSHVAFGNVLPVFLALLFVLAFLGRLSRTHKGLPVLIFVLFFVQFSTAHRFGSLVGAVHPVNAVLIFWLSTVTIQRAWRWTGAK</sequence>
<keyword evidence="1" id="KW-0472">Membrane</keyword>
<dbReference type="EMBL" id="FTNO01000001">
    <property type="protein sequence ID" value="SIQ82306.1"/>
    <property type="molecule type" value="Genomic_DNA"/>
</dbReference>
<keyword evidence="1" id="KW-1133">Transmembrane helix</keyword>
<organism evidence="2 3">
    <name type="scientific">Haladaptatus litoreus</name>
    <dbReference type="NCBI Taxonomy" id="553468"/>
    <lineage>
        <taxon>Archaea</taxon>
        <taxon>Methanobacteriati</taxon>
        <taxon>Methanobacteriota</taxon>
        <taxon>Stenosarchaea group</taxon>
        <taxon>Halobacteria</taxon>
        <taxon>Halobacteriales</taxon>
        <taxon>Haladaptataceae</taxon>
        <taxon>Haladaptatus</taxon>
    </lineage>
</organism>
<dbReference type="RefSeq" id="WP_084186181.1">
    <property type="nucleotide sequence ID" value="NZ_FTNO01000001.1"/>
</dbReference>
<proteinExistence type="predicted"/>
<feature type="transmembrane region" description="Helical" evidence="1">
    <location>
        <begin position="98"/>
        <end position="121"/>
    </location>
</feature>
<dbReference type="InterPro" id="IPR046192">
    <property type="entry name" value="DUF6220"/>
</dbReference>
<feature type="transmembrane region" description="Helical" evidence="1">
    <location>
        <begin position="156"/>
        <end position="176"/>
    </location>
</feature>
<feature type="transmembrane region" description="Helical" evidence="1">
    <location>
        <begin position="133"/>
        <end position="150"/>
    </location>
</feature>
<name>A0A1N6VXF1_9EURY</name>
<protein>
    <submittedName>
        <fullName evidence="2">Uncharacterized protein</fullName>
    </submittedName>
</protein>
<dbReference type="OrthoDB" id="275759at2157"/>
<feature type="transmembrane region" description="Helical" evidence="1">
    <location>
        <begin position="67"/>
        <end position="92"/>
    </location>
</feature>
<reference evidence="3" key="1">
    <citation type="submission" date="2017-01" db="EMBL/GenBank/DDBJ databases">
        <authorList>
            <person name="Varghese N."/>
            <person name="Submissions S."/>
        </authorList>
    </citation>
    <scope>NUCLEOTIDE SEQUENCE [LARGE SCALE GENOMIC DNA]</scope>
    <source>
        <strain evidence="3">CGMCC 1.7737</strain>
    </source>
</reference>
<accession>A0A1N6VXF1</accession>
<evidence type="ECO:0000313" key="3">
    <source>
        <dbReference type="Proteomes" id="UP000186914"/>
    </source>
</evidence>